<dbReference type="EMBL" id="JABSTU010002417">
    <property type="protein sequence ID" value="KAH7977194.1"/>
    <property type="molecule type" value="Genomic_DNA"/>
</dbReference>
<feature type="compositionally biased region" description="Basic and acidic residues" evidence="1">
    <location>
        <begin position="118"/>
        <end position="150"/>
    </location>
</feature>
<name>A0A9J6D178_RHIMP</name>
<evidence type="ECO:0000313" key="3">
    <source>
        <dbReference type="Proteomes" id="UP000821866"/>
    </source>
</evidence>
<gene>
    <name evidence="2" type="ORF">HPB51_026962</name>
</gene>
<keyword evidence="3" id="KW-1185">Reference proteome</keyword>
<reference evidence="2" key="2">
    <citation type="submission" date="2021-09" db="EMBL/GenBank/DDBJ databases">
        <authorList>
            <person name="Jia N."/>
            <person name="Wang J."/>
            <person name="Shi W."/>
            <person name="Du L."/>
            <person name="Sun Y."/>
            <person name="Zhan W."/>
            <person name="Jiang J."/>
            <person name="Wang Q."/>
            <person name="Zhang B."/>
            <person name="Ji P."/>
            <person name="Sakyi L.B."/>
            <person name="Cui X."/>
            <person name="Yuan T."/>
            <person name="Jiang B."/>
            <person name="Yang W."/>
            <person name="Lam T.T.-Y."/>
            <person name="Chang Q."/>
            <person name="Ding S."/>
            <person name="Wang X."/>
            <person name="Zhu J."/>
            <person name="Ruan X."/>
            <person name="Zhao L."/>
            <person name="Wei J."/>
            <person name="Que T."/>
            <person name="Du C."/>
            <person name="Cheng J."/>
            <person name="Dai P."/>
            <person name="Han X."/>
            <person name="Huang E."/>
            <person name="Gao Y."/>
            <person name="Liu J."/>
            <person name="Shao H."/>
            <person name="Ye R."/>
            <person name="Li L."/>
            <person name="Wei W."/>
            <person name="Wang X."/>
            <person name="Wang C."/>
            <person name="Huo Q."/>
            <person name="Li W."/>
            <person name="Guo W."/>
            <person name="Chen H."/>
            <person name="Chen S."/>
            <person name="Zhou L."/>
            <person name="Zhou L."/>
            <person name="Ni X."/>
            <person name="Tian J."/>
            <person name="Zhou Y."/>
            <person name="Sheng Y."/>
            <person name="Liu T."/>
            <person name="Pan Y."/>
            <person name="Xia L."/>
            <person name="Li J."/>
            <person name="Zhao F."/>
            <person name="Cao W."/>
        </authorList>
    </citation>
    <scope>NUCLEOTIDE SEQUENCE</scope>
    <source>
        <strain evidence="2">Rmic-2018</strain>
        <tissue evidence="2">Larvae</tissue>
    </source>
</reference>
<dbReference type="Proteomes" id="UP000821866">
    <property type="component" value="Unassembled WGS sequence"/>
</dbReference>
<evidence type="ECO:0000256" key="1">
    <source>
        <dbReference type="SAM" id="MobiDB-lite"/>
    </source>
</evidence>
<protein>
    <submittedName>
        <fullName evidence="2">Uncharacterized protein</fullName>
    </submittedName>
</protein>
<reference evidence="2" key="1">
    <citation type="journal article" date="2020" name="Cell">
        <title>Large-Scale Comparative Analyses of Tick Genomes Elucidate Their Genetic Diversity and Vector Capacities.</title>
        <authorList>
            <consortium name="Tick Genome and Microbiome Consortium (TIGMIC)"/>
            <person name="Jia N."/>
            <person name="Wang J."/>
            <person name="Shi W."/>
            <person name="Du L."/>
            <person name="Sun Y."/>
            <person name="Zhan W."/>
            <person name="Jiang J.F."/>
            <person name="Wang Q."/>
            <person name="Zhang B."/>
            <person name="Ji P."/>
            <person name="Bell-Sakyi L."/>
            <person name="Cui X.M."/>
            <person name="Yuan T.T."/>
            <person name="Jiang B.G."/>
            <person name="Yang W.F."/>
            <person name="Lam T.T."/>
            <person name="Chang Q.C."/>
            <person name="Ding S.J."/>
            <person name="Wang X.J."/>
            <person name="Zhu J.G."/>
            <person name="Ruan X.D."/>
            <person name="Zhao L."/>
            <person name="Wei J.T."/>
            <person name="Ye R.Z."/>
            <person name="Que T.C."/>
            <person name="Du C.H."/>
            <person name="Zhou Y.H."/>
            <person name="Cheng J.X."/>
            <person name="Dai P.F."/>
            <person name="Guo W.B."/>
            <person name="Han X.H."/>
            <person name="Huang E.J."/>
            <person name="Li L.F."/>
            <person name="Wei W."/>
            <person name="Gao Y.C."/>
            <person name="Liu J.Z."/>
            <person name="Shao H.Z."/>
            <person name="Wang X."/>
            <person name="Wang C.C."/>
            <person name="Yang T.C."/>
            <person name="Huo Q.B."/>
            <person name="Li W."/>
            <person name="Chen H.Y."/>
            <person name="Chen S.E."/>
            <person name="Zhou L.G."/>
            <person name="Ni X.B."/>
            <person name="Tian J.H."/>
            <person name="Sheng Y."/>
            <person name="Liu T."/>
            <person name="Pan Y.S."/>
            <person name="Xia L.Y."/>
            <person name="Li J."/>
            <person name="Zhao F."/>
            <person name="Cao W.C."/>
        </authorList>
    </citation>
    <scope>NUCLEOTIDE SEQUENCE</scope>
    <source>
        <strain evidence="2">Rmic-2018</strain>
    </source>
</reference>
<dbReference type="AlphaFoldDB" id="A0A9J6D178"/>
<proteinExistence type="predicted"/>
<feature type="region of interest" description="Disordered" evidence="1">
    <location>
        <begin position="113"/>
        <end position="232"/>
    </location>
</feature>
<evidence type="ECO:0000313" key="2">
    <source>
        <dbReference type="EMBL" id="KAH7977194.1"/>
    </source>
</evidence>
<accession>A0A9J6D178</accession>
<sequence>MSIIMKMELVVEEDSDEKSSGASDAETECFPPANNSLLSNEKSASDESDITLPCGSGSGVTVDNVPSVAAADEVVILRDISSSDIKEKDMKCDGGFKDHSGEVNKGLFRFDNASAVTDTKREKEEQREVETMDEKCALAYEHMNREETKAKMHLKKPNSADTEEKCHRHEKEKKKVRNEEETDSGERRKRKRQDKEADETAAVNMTAPGDVLKVDVNRNKKRKSEEGDDEVARKGALWQILKPEKAASSCCQEDMRSGKKKTQCQGINPKEFVRTGIVGDEFDSLLWSGASAAFLKTVDEVRLSLRNNTPLLNLEPLSIIHIASTKSVLGIAEFIPETDFSILCRDFDEDWLPPPSARTVYALMALAMSTMDSESLYRGNENIERSALAYVLLKINKLGLRSGIAIMNELSKYYALLFGKRPHEFIIGCQSIHHQEQQEEGQPPIFDGMFDYFSGSPVTVCHLKKKEFYYSWRKPILSLRVAHRIQDEKSKHYYVYKVKGQQDSAYAVLRMLLNPLFLSDRWTGVLFDEVPRNLQGKIKDMYRNALYMPLLACIMAKWPSDTCKQYLKATFRWLQPAVAKSAVKLVTAYQTSTVANEFVSVRKEMMVFQTKPQEQNRLGRSEYSLTVLSAVVCVKATLYIR</sequence>
<organism evidence="2 3">
    <name type="scientific">Rhipicephalus microplus</name>
    <name type="common">Cattle tick</name>
    <name type="synonym">Boophilus microplus</name>
    <dbReference type="NCBI Taxonomy" id="6941"/>
    <lineage>
        <taxon>Eukaryota</taxon>
        <taxon>Metazoa</taxon>
        <taxon>Ecdysozoa</taxon>
        <taxon>Arthropoda</taxon>
        <taxon>Chelicerata</taxon>
        <taxon>Arachnida</taxon>
        <taxon>Acari</taxon>
        <taxon>Parasitiformes</taxon>
        <taxon>Ixodida</taxon>
        <taxon>Ixodoidea</taxon>
        <taxon>Ixodidae</taxon>
        <taxon>Rhipicephalinae</taxon>
        <taxon>Rhipicephalus</taxon>
        <taxon>Boophilus</taxon>
    </lineage>
</organism>
<comment type="caution">
    <text evidence="2">The sequence shown here is derived from an EMBL/GenBank/DDBJ whole genome shotgun (WGS) entry which is preliminary data.</text>
</comment>
<feature type="compositionally biased region" description="Polar residues" evidence="1">
    <location>
        <begin position="33"/>
        <end position="42"/>
    </location>
</feature>
<feature type="region of interest" description="Disordered" evidence="1">
    <location>
        <begin position="9"/>
        <end position="63"/>
    </location>
</feature>